<evidence type="ECO:0000313" key="2">
    <source>
        <dbReference type="Proteomes" id="UP000001826"/>
    </source>
</evidence>
<evidence type="ECO:0000313" key="1">
    <source>
        <dbReference type="EMBL" id="AAM01808.1"/>
    </source>
</evidence>
<organism evidence="1 2">
    <name type="scientific">Methanopyrus kandleri (strain AV19 / DSM 6324 / JCM 9639 / NBRC 100938)</name>
    <dbReference type="NCBI Taxonomy" id="190192"/>
    <lineage>
        <taxon>Archaea</taxon>
        <taxon>Methanobacteriati</taxon>
        <taxon>Methanobacteriota</taxon>
        <taxon>Methanomada group</taxon>
        <taxon>Methanopyri</taxon>
        <taxon>Methanopyrales</taxon>
        <taxon>Methanopyraceae</taxon>
        <taxon>Methanopyrus</taxon>
    </lineage>
</organism>
<dbReference type="EnsemblBacteria" id="AAM01808">
    <property type="protein sequence ID" value="AAM01808"/>
    <property type="gene ID" value="MK0593"/>
</dbReference>
<dbReference type="HOGENOM" id="CLU_1718225_0_0_2"/>
<proteinExistence type="predicted"/>
<protein>
    <submittedName>
        <fullName evidence="1">Uncharacterized protein specific for M.kandleri, MK-6 family</fullName>
    </submittedName>
</protein>
<dbReference type="InParanoid" id="Q8TXR7"/>
<gene>
    <name evidence="1" type="ordered locus">MK0593</name>
</gene>
<sequence>MCYEIHTQNCTVESVTVELLKRTDQGWVVVDRRTLSATSDVVTFRVSEEGQYKVRITAQCTHGVTMTAETEPVTVQFLPKVEISGFKVVETDYGPDWVELRITADVHVERAEKVSGLVVVEDAKGNVLGKFPVEISDHMDVKVRLEGLENVS</sequence>
<dbReference type="EMBL" id="AE009439">
    <property type="protein sequence ID" value="AAM01808.1"/>
    <property type="molecule type" value="Genomic_DNA"/>
</dbReference>
<dbReference type="PaxDb" id="190192-MK0593"/>
<dbReference type="KEGG" id="mka:MK0593"/>
<dbReference type="AlphaFoldDB" id="Q8TXR7"/>
<dbReference type="RefSeq" id="WP_011018963.1">
    <property type="nucleotide sequence ID" value="NC_003551.1"/>
</dbReference>
<dbReference type="Proteomes" id="UP000001826">
    <property type="component" value="Chromosome"/>
</dbReference>
<dbReference type="GeneID" id="1476694"/>
<reference evidence="1 2" key="1">
    <citation type="journal article" date="2002" name="Proc. Natl. Acad. Sci. U.S.A.">
        <title>The complete genome of hyperthermophile Methanopyrus kandleri AV19 and monophyly of archaeal methanogens.</title>
        <authorList>
            <person name="Slesarev A.I."/>
            <person name="Mezhevaya K.V."/>
            <person name="Makarova K.S."/>
            <person name="Polushin N.N."/>
            <person name="Shcherbinina O.V."/>
            <person name="Shakhova V.V."/>
            <person name="Belova G.I."/>
            <person name="Aravind L."/>
            <person name="Natale D.A."/>
            <person name="Rogozin I.B."/>
            <person name="Tatusov R.L."/>
            <person name="Wolf Y.I."/>
            <person name="Stetter K.O."/>
            <person name="Malykh A.G."/>
            <person name="Koonin E.V."/>
            <person name="Kozyavkin S.A."/>
        </authorList>
    </citation>
    <scope>NUCLEOTIDE SEQUENCE [LARGE SCALE GENOMIC DNA]</scope>
    <source>
        <strain evidence="2">AV19 / DSM 6324 / JCM 9639 / NBRC 100938</strain>
    </source>
</reference>
<keyword evidence="2" id="KW-1185">Reference proteome</keyword>
<accession>Q8TXR7</accession>
<name>Q8TXR7_METKA</name>
<dbReference type="STRING" id="190192.MK0593"/>